<keyword evidence="3" id="KW-1185">Reference proteome</keyword>
<evidence type="ECO:0000313" key="2">
    <source>
        <dbReference type="EMBL" id="EPS31600.1"/>
    </source>
</evidence>
<name>S7ZLS1_PENO1</name>
<dbReference type="Pfam" id="PF00646">
    <property type="entry name" value="F-box"/>
    <property type="match status" value="1"/>
</dbReference>
<evidence type="ECO:0000259" key="1">
    <source>
        <dbReference type="Pfam" id="PF00646"/>
    </source>
</evidence>
<dbReference type="EMBL" id="KB644413">
    <property type="protein sequence ID" value="EPS31600.1"/>
    <property type="molecule type" value="Genomic_DNA"/>
</dbReference>
<feature type="domain" description="F-box" evidence="1">
    <location>
        <begin position="31"/>
        <end position="67"/>
    </location>
</feature>
<dbReference type="PhylomeDB" id="S7ZLS1"/>
<dbReference type="AlphaFoldDB" id="S7ZLS1"/>
<dbReference type="Proteomes" id="UP000019376">
    <property type="component" value="Unassembled WGS sequence"/>
</dbReference>
<sequence length="207" mass="24132">MSRSTKQKISAKICHLLSSLEFKSRPKDNPFERLPSELILAILASLPYVDQVCFAISCKHIFECFQSHLERRGWKYCKILPQLRERIISESSELGFRAKLLLRLCSKHWKYFDHCFILHQKSVLPKFLLLCQTDQRPCLPDCPFLCALNHYGFIFKSTDFSTCPCRVMTFHRTLKIKPQWKPEAASPKFENTMAEGDTIYLGRAPPM</sequence>
<reference evidence="2 3" key="1">
    <citation type="journal article" date="2013" name="PLoS ONE">
        <title>Genomic and secretomic analyses reveal unique features of the lignocellulolytic enzyme system of Penicillium decumbens.</title>
        <authorList>
            <person name="Liu G."/>
            <person name="Zhang L."/>
            <person name="Wei X."/>
            <person name="Zou G."/>
            <person name="Qin Y."/>
            <person name="Ma L."/>
            <person name="Li J."/>
            <person name="Zheng H."/>
            <person name="Wang S."/>
            <person name="Wang C."/>
            <person name="Xun L."/>
            <person name="Zhao G.-P."/>
            <person name="Zhou Z."/>
            <person name="Qu Y."/>
        </authorList>
    </citation>
    <scope>NUCLEOTIDE SEQUENCE [LARGE SCALE GENOMIC DNA]</scope>
    <source>
        <strain evidence="3">114-2 / CGMCC 5302</strain>
    </source>
</reference>
<dbReference type="HOGENOM" id="CLU_1326786_0_0_1"/>
<gene>
    <name evidence="2" type="ORF">PDE_06555</name>
</gene>
<protein>
    <recommendedName>
        <fullName evidence="1">F-box domain-containing protein</fullName>
    </recommendedName>
</protein>
<dbReference type="OrthoDB" id="4454461at2759"/>
<proteinExistence type="predicted"/>
<accession>S7ZLS1</accession>
<evidence type="ECO:0000313" key="3">
    <source>
        <dbReference type="Proteomes" id="UP000019376"/>
    </source>
</evidence>
<organism evidence="2 3">
    <name type="scientific">Penicillium oxalicum (strain 114-2 / CGMCC 5302)</name>
    <name type="common">Penicillium decumbens</name>
    <dbReference type="NCBI Taxonomy" id="933388"/>
    <lineage>
        <taxon>Eukaryota</taxon>
        <taxon>Fungi</taxon>
        <taxon>Dikarya</taxon>
        <taxon>Ascomycota</taxon>
        <taxon>Pezizomycotina</taxon>
        <taxon>Eurotiomycetes</taxon>
        <taxon>Eurotiomycetidae</taxon>
        <taxon>Eurotiales</taxon>
        <taxon>Aspergillaceae</taxon>
        <taxon>Penicillium</taxon>
    </lineage>
</organism>
<dbReference type="InterPro" id="IPR001810">
    <property type="entry name" value="F-box_dom"/>
</dbReference>